<feature type="compositionally biased region" description="Polar residues" evidence="1">
    <location>
        <begin position="284"/>
        <end position="305"/>
    </location>
</feature>
<proteinExistence type="predicted"/>
<feature type="region of interest" description="Disordered" evidence="1">
    <location>
        <begin position="18"/>
        <end position="42"/>
    </location>
</feature>
<feature type="compositionally biased region" description="Polar residues" evidence="1">
    <location>
        <begin position="190"/>
        <end position="199"/>
    </location>
</feature>
<sequence>MDMLDYCKTYNMVKSSYTNQESTDLNSQESRQPSTPQKNYENNGDILHVVDEAAESSSLSTKPGDLSLFRSELHKDVSDTGEKKLSPLKDVARNKGMISTLNTKTQQRVNFECELTFAPKLNALSIKLAKERGEKARTGTEKRISISSDEFTFKPKVSSNSVKIVQQLKTTFMDRQQMHVEKQKRYIEATITNSNQSKGKFSPVPAASSRSPTRLKRIPKIKESSHRSREEDDPKLSEESLTSPSEVLASTSAPDLLTSPAINKSADCDLKSSLDESTEKTDLKSLSSNDLTKKNNPMGKSQRML</sequence>
<feature type="region of interest" description="Disordered" evidence="1">
    <location>
        <begin position="190"/>
        <end position="305"/>
    </location>
</feature>
<feature type="compositionally biased region" description="Basic and acidic residues" evidence="1">
    <location>
        <begin position="266"/>
        <end position="283"/>
    </location>
</feature>
<organism evidence="2 3">
    <name type="scientific">Desmophyllum pertusum</name>
    <dbReference type="NCBI Taxonomy" id="174260"/>
    <lineage>
        <taxon>Eukaryota</taxon>
        <taxon>Metazoa</taxon>
        <taxon>Cnidaria</taxon>
        <taxon>Anthozoa</taxon>
        <taxon>Hexacorallia</taxon>
        <taxon>Scleractinia</taxon>
        <taxon>Caryophylliina</taxon>
        <taxon>Caryophylliidae</taxon>
        <taxon>Desmophyllum</taxon>
    </lineage>
</organism>
<feature type="compositionally biased region" description="Basic and acidic residues" evidence="1">
    <location>
        <begin position="220"/>
        <end position="238"/>
    </location>
</feature>
<gene>
    <name evidence="2" type="primary">TTLL8_2</name>
    <name evidence="2" type="ORF">OS493_020027</name>
</gene>
<keyword evidence="3" id="KW-1185">Reference proteome</keyword>
<comment type="caution">
    <text evidence="2">The sequence shown here is derived from an EMBL/GenBank/DDBJ whole genome shotgun (WGS) entry which is preliminary data.</text>
</comment>
<dbReference type="AlphaFoldDB" id="A0A9W9YBH2"/>
<evidence type="ECO:0000313" key="3">
    <source>
        <dbReference type="Proteomes" id="UP001163046"/>
    </source>
</evidence>
<evidence type="ECO:0000256" key="1">
    <source>
        <dbReference type="SAM" id="MobiDB-lite"/>
    </source>
</evidence>
<protein>
    <submittedName>
        <fullName evidence="2">Protein monoglycylase ttll8</fullName>
    </submittedName>
</protein>
<dbReference type="Proteomes" id="UP001163046">
    <property type="component" value="Unassembled WGS sequence"/>
</dbReference>
<name>A0A9W9YBH2_9CNID</name>
<reference evidence="2" key="1">
    <citation type="submission" date="2023-01" db="EMBL/GenBank/DDBJ databases">
        <title>Genome assembly of the deep-sea coral Lophelia pertusa.</title>
        <authorList>
            <person name="Herrera S."/>
            <person name="Cordes E."/>
        </authorList>
    </citation>
    <scope>NUCLEOTIDE SEQUENCE</scope>
    <source>
        <strain evidence="2">USNM1676648</strain>
        <tissue evidence="2">Polyp</tissue>
    </source>
</reference>
<dbReference type="EMBL" id="MU827789">
    <property type="protein sequence ID" value="KAJ7331244.1"/>
    <property type="molecule type" value="Genomic_DNA"/>
</dbReference>
<dbReference type="OrthoDB" id="10457481at2759"/>
<evidence type="ECO:0000313" key="2">
    <source>
        <dbReference type="EMBL" id="KAJ7331244.1"/>
    </source>
</evidence>
<feature type="compositionally biased region" description="Polar residues" evidence="1">
    <location>
        <begin position="239"/>
        <end position="253"/>
    </location>
</feature>
<accession>A0A9W9YBH2</accession>